<dbReference type="EMBL" id="RQFF01000030">
    <property type="protein sequence ID" value="TGK69211.1"/>
    <property type="molecule type" value="Genomic_DNA"/>
</dbReference>
<dbReference type="PANTHER" id="PTHR36929">
    <property type="entry name" value="ATTACHMENT SUBUNIT, PUTATIVE-RELATED"/>
    <property type="match status" value="1"/>
</dbReference>
<dbReference type="AlphaFoldDB" id="A0A6N4Q9V2"/>
<feature type="domain" description="Activator of Hsp90 ATPase homologue 1/2-like C-terminal" evidence="2">
    <location>
        <begin position="22"/>
        <end position="169"/>
    </location>
</feature>
<evidence type="ECO:0000259" key="2">
    <source>
        <dbReference type="Pfam" id="PF08327"/>
    </source>
</evidence>
<dbReference type="InterPro" id="IPR023393">
    <property type="entry name" value="START-like_dom_sf"/>
</dbReference>
<dbReference type="OrthoDB" id="9803476at2"/>
<evidence type="ECO:0000313" key="3">
    <source>
        <dbReference type="EMBL" id="TGK69211.1"/>
    </source>
</evidence>
<comment type="caution">
    <text evidence="3">The sequence shown here is derived from an EMBL/GenBank/DDBJ whole genome shotgun (WGS) entry which is preliminary data.</text>
</comment>
<sequence>MFKSESILTLEENIVRIERLFDAPIQLVWEVWTNPLHISKWWGPKGFTNPTVEFDFKVGGSYRIVMRSPDGVDYPIIGKFLEITPFQSFVISDLVDEHPDEWVNEIQKLTGPIGNKELLNSKLRVLFEETDGKTKVILVTEFANNQIRDGFAKSGMKEGWSESFEKLDENALPKSNEIYIEKILNHPQELVFNAFADSESVGQWWGPNGFKTTTQSKDFRVGGKWIFNMLGPDGTNYPNVIEYKEIRQFDYMEYAHGSGNANKKDDFLVKIFLIVLEPNRTVIKMQMAFSDTNVRNAKLGIGAIEGGKETLSRLNLYLDKKANSL</sequence>
<proteinExistence type="inferred from homology"/>
<dbReference type="SUPFAM" id="SSF55961">
    <property type="entry name" value="Bet v1-like"/>
    <property type="match status" value="2"/>
</dbReference>
<accession>A0A6N4Q9V2</accession>
<dbReference type="InterPro" id="IPR013538">
    <property type="entry name" value="ASHA1/2-like_C"/>
</dbReference>
<dbReference type="Proteomes" id="UP000297239">
    <property type="component" value="Unassembled WGS sequence"/>
</dbReference>
<dbReference type="RefSeq" id="WP_135634089.1">
    <property type="nucleotide sequence ID" value="NZ_JAMQPQ010000001.1"/>
</dbReference>
<evidence type="ECO:0000256" key="1">
    <source>
        <dbReference type="ARBA" id="ARBA00006817"/>
    </source>
</evidence>
<evidence type="ECO:0000313" key="4">
    <source>
        <dbReference type="Proteomes" id="UP000297239"/>
    </source>
</evidence>
<dbReference type="Pfam" id="PF08327">
    <property type="entry name" value="AHSA1"/>
    <property type="match status" value="2"/>
</dbReference>
<dbReference type="Gene3D" id="3.30.530.20">
    <property type="match status" value="2"/>
</dbReference>
<reference evidence="3" key="1">
    <citation type="journal article" date="2019" name="PLoS Negl. Trop. Dis.">
        <title>Revisiting the worldwide diversity of Leptospira species in the environment.</title>
        <authorList>
            <person name="Vincent A.T."/>
            <person name="Schiettekatte O."/>
            <person name="Bourhy P."/>
            <person name="Veyrier F.J."/>
            <person name="Picardeau M."/>
        </authorList>
    </citation>
    <scope>NUCLEOTIDE SEQUENCE [LARGE SCALE GENOMIC DNA]</scope>
    <source>
        <strain evidence="3">201800293</strain>
    </source>
</reference>
<comment type="similarity">
    <text evidence="1">Belongs to the AHA1 family.</text>
</comment>
<feature type="domain" description="Activator of Hsp90 ATPase homologue 1/2-like C-terminal" evidence="2">
    <location>
        <begin position="186"/>
        <end position="318"/>
    </location>
</feature>
<name>A0A6N4Q9V2_9LEPT</name>
<gene>
    <name evidence="3" type="ORF">EHQ18_10295</name>
</gene>
<keyword evidence="4" id="KW-1185">Reference proteome</keyword>
<organism evidence="3 4">
    <name type="scientific">Leptospira kanakyensis</name>
    <dbReference type="NCBI Taxonomy" id="2484968"/>
    <lineage>
        <taxon>Bacteria</taxon>
        <taxon>Pseudomonadati</taxon>
        <taxon>Spirochaetota</taxon>
        <taxon>Spirochaetia</taxon>
        <taxon>Leptospirales</taxon>
        <taxon>Leptospiraceae</taxon>
        <taxon>Leptospira</taxon>
    </lineage>
</organism>
<dbReference type="PANTHER" id="PTHR36929:SF5">
    <property type="entry name" value="BLR6751 PROTEIN"/>
    <property type="match status" value="1"/>
</dbReference>
<protein>
    <recommendedName>
        <fullName evidence="2">Activator of Hsp90 ATPase homologue 1/2-like C-terminal domain-containing protein</fullName>
    </recommendedName>
</protein>